<reference evidence="1 2" key="1">
    <citation type="submission" date="2020-04" db="EMBL/GenBank/DDBJ databases">
        <authorList>
            <person name="Pieper L."/>
        </authorList>
    </citation>
    <scope>NUCLEOTIDE SEQUENCE [LARGE SCALE GENOMIC DNA]</scope>
    <source>
        <strain evidence="1 2">B33</strain>
    </source>
</reference>
<dbReference type="AlphaFoldDB" id="A0A7Y6PIU8"/>
<dbReference type="Gene3D" id="3.20.20.210">
    <property type="match status" value="1"/>
</dbReference>
<feature type="non-terminal residue" evidence="1">
    <location>
        <position position="102"/>
    </location>
</feature>
<dbReference type="InterPro" id="IPR038071">
    <property type="entry name" value="UROD/MetE-like_sf"/>
</dbReference>
<evidence type="ECO:0000313" key="1">
    <source>
        <dbReference type="EMBL" id="NVB76576.1"/>
    </source>
</evidence>
<accession>A0A7Y6PIU8</accession>
<dbReference type="Proteomes" id="UP000524321">
    <property type="component" value="Unassembled WGS sequence"/>
</dbReference>
<reference evidence="1 2" key="2">
    <citation type="submission" date="2020-07" db="EMBL/GenBank/DDBJ databases">
        <title>Bacterial metabolism rescues the inhibition of intestinal drug absorption by food and drug additives.</title>
        <authorList>
            <person name="Zou L."/>
            <person name="Spanogiannopoulos P."/>
            <person name="Chien H.-C."/>
            <person name="Pieper L.M."/>
            <person name="Cai W."/>
            <person name="Khuri N."/>
            <person name="Pottel J."/>
            <person name="Vora B."/>
            <person name="Ni Z."/>
            <person name="Tsakalozou E."/>
            <person name="Zhang W."/>
            <person name="Shoichet B.K."/>
            <person name="Giacomini K.M."/>
            <person name="Turnbaugh P.J."/>
        </authorList>
    </citation>
    <scope>NUCLEOTIDE SEQUENCE [LARGE SCALE GENOMIC DNA]</scope>
    <source>
        <strain evidence="1 2">B33</strain>
    </source>
</reference>
<feature type="non-terminal residue" evidence="1">
    <location>
        <position position="1"/>
    </location>
</feature>
<sequence length="102" mass="11440">KDVREQYQNGQVSRQILQAVEDAEVRSLVERLELGGMKVVSDGGFRSRDFLESWEGICSKDGRPFSEGSPLEITGRLSLLRHPILEEFAFLDSIVDGGVMKK</sequence>
<proteinExistence type="predicted"/>
<protein>
    <submittedName>
        <fullName evidence="1">Cobalamin biosynthesis protein</fullName>
    </submittedName>
</protein>
<name>A0A7Y6PIU8_PHOVU</name>
<dbReference type="SUPFAM" id="SSF51726">
    <property type="entry name" value="UROD/MetE-like"/>
    <property type="match status" value="1"/>
</dbReference>
<evidence type="ECO:0000313" key="2">
    <source>
        <dbReference type="Proteomes" id="UP000524321"/>
    </source>
</evidence>
<organism evidence="1 2">
    <name type="scientific">Phocaeicola vulgatus</name>
    <name type="common">Bacteroides vulgatus</name>
    <dbReference type="NCBI Taxonomy" id="821"/>
    <lineage>
        <taxon>Bacteria</taxon>
        <taxon>Pseudomonadati</taxon>
        <taxon>Bacteroidota</taxon>
        <taxon>Bacteroidia</taxon>
        <taxon>Bacteroidales</taxon>
        <taxon>Bacteroidaceae</taxon>
        <taxon>Phocaeicola</taxon>
    </lineage>
</organism>
<comment type="caution">
    <text evidence="1">The sequence shown here is derived from an EMBL/GenBank/DDBJ whole genome shotgun (WGS) entry which is preliminary data.</text>
</comment>
<gene>
    <name evidence="1" type="ORF">HUV05_24385</name>
</gene>
<dbReference type="EMBL" id="JABWDJ010000624">
    <property type="protein sequence ID" value="NVB76576.1"/>
    <property type="molecule type" value="Genomic_DNA"/>
</dbReference>